<dbReference type="RefSeq" id="WP_115331655.1">
    <property type="nucleotide sequence ID" value="NZ_CAAAHP010000002.1"/>
</dbReference>
<evidence type="ECO:0000313" key="4">
    <source>
        <dbReference type="Proteomes" id="UP000254794"/>
    </source>
</evidence>
<accession>A0A378JLG6</accession>
<dbReference type="PROSITE" id="PS50077">
    <property type="entry name" value="HEAT_REPEAT"/>
    <property type="match status" value="1"/>
</dbReference>
<keyword evidence="1" id="KW-0677">Repeat</keyword>
<dbReference type="GO" id="GO:0000159">
    <property type="term" value="C:protein phosphatase type 2A complex"/>
    <property type="evidence" value="ECO:0007669"/>
    <property type="project" value="TreeGrafter"/>
</dbReference>
<organism evidence="3 4">
    <name type="scientific">Legionella busanensis</name>
    <dbReference type="NCBI Taxonomy" id="190655"/>
    <lineage>
        <taxon>Bacteria</taxon>
        <taxon>Pseudomonadati</taxon>
        <taxon>Pseudomonadota</taxon>
        <taxon>Gammaproteobacteria</taxon>
        <taxon>Legionellales</taxon>
        <taxon>Legionellaceae</taxon>
        <taxon>Legionella</taxon>
    </lineage>
</organism>
<dbReference type="AlphaFoldDB" id="A0A378JLG6"/>
<sequence length="576" mass="64039">MPSPTFFAALPVEIALLIHAKLPAKTLYKQCQLVDKYQAFIATLALLFKQGPEAIVYQQHVLDSLLNKKVNPVIDVAYLRDENRKQLIDALFKLIKNPLLNFKSKLPALLVISKLENKPALIDISLIHKIEAQLKSTDSEKICLALNWLTHLVPYLPPLYLDIFISSVSAMVKEPSKHAYQAIKCLSALAPFAQSIVLTNICAEVSLKLSNFYGSVRHTAVTCLAALVPYVKPIVLTMICTKIRAQLTDESLEVRQAAVKCLTVLATCMKAAELSMICNEARAQLTHADEFTREAALYCLAAFLPHAQLSDISKILIEIKAKLNDPDWEVRKAAIKCLAALLPFAQPSEVNTTLIEVKAKLADAKWGVRQAAVKCLVGFATYIKCPEFTSLCIEARAKMNAGAGHADAAYALSWLAPYGQPHELSAICTEVRTKLTDADKNMRRAAVKCLAVLALHVPLTELSKICTEIEAKLKDAEWHVRYAALQALIKLVVKLPYDAQKEFISANSNTLLHSEFRDAFYQLVNALISQQGRKDKEVGEIFQLIQEYDPIFHIFSTKYSDLLSNHLGTDNKQFTL</sequence>
<feature type="domain" description="Maestro/Maestro-like HEAT-repeats" evidence="2">
    <location>
        <begin position="241"/>
        <end position="489"/>
    </location>
</feature>
<dbReference type="InterPro" id="IPR011989">
    <property type="entry name" value="ARM-like"/>
</dbReference>
<dbReference type="InterPro" id="IPR051023">
    <property type="entry name" value="PP2A_Regulatory_Subunit_A"/>
</dbReference>
<dbReference type="Pfam" id="PF23227">
    <property type="entry name" value="HEAT_MROH2B_C"/>
    <property type="match status" value="1"/>
</dbReference>
<protein>
    <submittedName>
        <fullName evidence="3">Putative oxidoreductase/HEAT repeat-containing protein</fullName>
    </submittedName>
</protein>
<evidence type="ECO:0000256" key="1">
    <source>
        <dbReference type="ARBA" id="ARBA00022737"/>
    </source>
</evidence>
<dbReference type="Gene3D" id="1.25.10.10">
    <property type="entry name" value="Leucine-rich Repeat Variant"/>
    <property type="match status" value="3"/>
</dbReference>
<dbReference type="GO" id="GO:0005829">
    <property type="term" value="C:cytosol"/>
    <property type="evidence" value="ECO:0007669"/>
    <property type="project" value="TreeGrafter"/>
</dbReference>
<evidence type="ECO:0000313" key="3">
    <source>
        <dbReference type="EMBL" id="STX52065.1"/>
    </source>
</evidence>
<dbReference type="OrthoDB" id="5657127at2"/>
<dbReference type="SUPFAM" id="SSF48371">
    <property type="entry name" value="ARM repeat"/>
    <property type="match status" value="2"/>
</dbReference>
<evidence type="ECO:0000259" key="2">
    <source>
        <dbReference type="Pfam" id="PF23227"/>
    </source>
</evidence>
<reference evidence="3 4" key="1">
    <citation type="submission" date="2018-06" db="EMBL/GenBank/DDBJ databases">
        <authorList>
            <consortium name="Pathogen Informatics"/>
            <person name="Doyle S."/>
        </authorList>
    </citation>
    <scope>NUCLEOTIDE SEQUENCE [LARGE SCALE GENOMIC DNA]</scope>
    <source>
        <strain evidence="3 4">NCTC13316</strain>
    </source>
</reference>
<dbReference type="PANTHER" id="PTHR10648">
    <property type="entry name" value="SERINE/THREONINE-PROTEIN PHOSPHATASE PP2A 65 KDA REGULATORY SUBUNIT"/>
    <property type="match status" value="1"/>
</dbReference>
<dbReference type="Proteomes" id="UP000254794">
    <property type="component" value="Unassembled WGS sequence"/>
</dbReference>
<dbReference type="InterPro" id="IPR055406">
    <property type="entry name" value="HEAT_Maestro"/>
</dbReference>
<dbReference type="InterPro" id="IPR021133">
    <property type="entry name" value="HEAT_type_2"/>
</dbReference>
<dbReference type="InterPro" id="IPR016024">
    <property type="entry name" value="ARM-type_fold"/>
</dbReference>
<gene>
    <name evidence="3" type="ORF">NCTC13316_02169</name>
</gene>
<dbReference type="PANTHER" id="PTHR10648:SF4">
    <property type="entry name" value="PROTEIN PHOSPHATASE 2 (FORMERLY 2A), REGULATORY SUBUNIT A, BETA ISOFORM-RELATED"/>
    <property type="match status" value="1"/>
</dbReference>
<name>A0A378JLG6_9GAMM</name>
<dbReference type="GO" id="GO:0019888">
    <property type="term" value="F:protein phosphatase regulator activity"/>
    <property type="evidence" value="ECO:0007669"/>
    <property type="project" value="TreeGrafter"/>
</dbReference>
<dbReference type="EMBL" id="UGOD01000001">
    <property type="protein sequence ID" value="STX52065.1"/>
    <property type="molecule type" value="Genomic_DNA"/>
</dbReference>
<keyword evidence="4" id="KW-1185">Reference proteome</keyword>
<proteinExistence type="predicted"/>